<dbReference type="CDD" id="cd02238">
    <property type="entry name" value="cupin_KdgF"/>
    <property type="match status" value="1"/>
</dbReference>
<reference evidence="4 5" key="2">
    <citation type="journal article" date="2015" name="MBio">
        <title>Genome-Resolved Metagenomic Analysis Reveals Roles for Candidate Phyla and Other Microbial Community Members in Biogeochemical Transformations in Oil Reservoirs.</title>
        <authorList>
            <person name="Hu P."/>
            <person name="Tom L."/>
            <person name="Singh A."/>
            <person name="Thomas B.C."/>
            <person name="Baker B.J."/>
            <person name="Piceno Y.M."/>
            <person name="Andersen G.L."/>
            <person name="Banfield J.F."/>
        </authorList>
    </citation>
    <scope>NUCLEOTIDE SEQUENCE [LARGE SCALE GENOMIC DNA]</scope>
    <source>
        <strain evidence="2">57_489</strain>
    </source>
</reference>
<dbReference type="SUPFAM" id="SSF51182">
    <property type="entry name" value="RmlC-like cupins"/>
    <property type="match status" value="1"/>
</dbReference>
<dbReference type="InterPro" id="IPR014710">
    <property type="entry name" value="RmlC-like_jellyroll"/>
</dbReference>
<dbReference type="Proteomes" id="UP000053961">
    <property type="component" value="Unassembled WGS sequence"/>
</dbReference>
<proteinExistence type="predicted"/>
<evidence type="ECO:0000313" key="5">
    <source>
        <dbReference type="Proteomes" id="UP000057043"/>
    </source>
</evidence>
<accession>A0A101IJX9</accession>
<reference evidence="3" key="1">
    <citation type="journal article" date="2015" name="MBio">
        <title>Genome-resolved metagenomic analysis reveals roles for candidate phyla and other microbial community members in biogeochemical transformations in oil reservoirs.</title>
        <authorList>
            <person name="Hu P."/>
            <person name="Tom L."/>
            <person name="Singh A."/>
            <person name="Thomas B.C."/>
            <person name="Baker B.J."/>
            <person name="Piceno Y.M."/>
            <person name="Andersen G.L."/>
            <person name="Banfield J.F."/>
        </authorList>
    </citation>
    <scope>NUCLEOTIDE SEQUENCE [LARGE SCALE GENOMIC DNA]</scope>
    <source>
        <strain evidence="3">56_747</strain>
    </source>
</reference>
<dbReference type="InterPro" id="IPR025499">
    <property type="entry name" value="KdgF"/>
</dbReference>
<dbReference type="PANTHER" id="PTHR40112:SF1">
    <property type="entry name" value="H2HPP ISOMERASE"/>
    <property type="match status" value="1"/>
</dbReference>
<dbReference type="EMBL" id="LGHB01000010">
    <property type="protein sequence ID" value="KUK96587.1"/>
    <property type="molecule type" value="Genomic_DNA"/>
</dbReference>
<dbReference type="PATRIC" id="fig|301375.6.peg.2320"/>
<dbReference type="InterPro" id="IPR011051">
    <property type="entry name" value="RmlC_Cupin_sf"/>
</dbReference>
<dbReference type="PANTHER" id="PTHR40112">
    <property type="entry name" value="H2HPP ISOMERASE"/>
    <property type="match status" value="1"/>
</dbReference>
<protein>
    <submittedName>
        <fullName evidence="3">Cupin 2 conserved barrel domain protein</fullName>
    </submittedName>
</protein>
<organism evidence="3 4">
    <name type="scientific">Methanothrix harundinacea</name>
    <dbReference type="NCBI Taxonomy" id="301375"/>
    <lineage>
        <taxon>Archaea</taxon>
        <taxon>Methanobacteriati</taxon>
        <taxon>Methanobacteriota</taxon>
        <taxon>Stenosarchaea group</taxon>
        <taxon>Methanomicrobia</taxon>
        <taxon>Methanotrichales</taxon>
        <taxon>Methanotrichaceae</taxon>
        <taxon>Methanothrix</taxon>
    </lineage>
</organism>
<feature type="domain" description="Cupin type-2" evidence="1">
    <location>
        <begin position="34"/>
        <end position="92"/>
    </location>
</feature>
<evidence type="ECO:0000259" key="1">
    <source>
        <dbReference type="Pfam" id="PF07883"/>
    </source>
</evidence>
<evidence type="ECO:0000313" key="2">
    <source>
        <dbReference type="EMBL" id="KUK44290.1"/>
    </source>
</evidence>
<dbReference type="PIRSF" id="PIRSF029883">
    <property type="entry name" value="KdgF"/>
    <property type="match status" value="1"/>
</dbReference>
<sequence length="112" mass="12551">MFYKRQNDGYKQALEGISQKTLVYGKETLLTEFKLSEGSLLPKHNHPHEQTGYLVSGRILLSIGDEEFEAEPGDSWCIPANAEHGALILEDSVAVEIFSPVRADYLPETKSR</sequence>
<evidence type="ECO:0000313" key="4">
    <source>
        <dbReference type="Proteomes" id="UP000053961"/>
    </source>
</evidence>
<evidence type="ECO:0000313" key="3">
    <source>
        <dbReference type="EMBL" id="KUK96587.1"/>
    </source>
</evidence>
<name>A0A101IJX9_9EURY</name>
<comment type="caution">
    <text evidence="3">The sequence shown here is derived from an EMBL/GenBank/DDBJ whole genome shotgun (WGS) entry which is preliminary data.</text>
</comment>
<gene>
    <name evidence="2" type="ORF">XD72_1290</name>
    <name evidence="3" type="ORF">XE07_0940</name>
</gene>
<dbReference type="InterPro" id="IPR013096">
    <property type="entry name" value="Cupin_2"/>
</dbReference>
<dbReference type="EMBL" id="LGFT01000028">
    <property type="protein sequence ID" value="KUK44290.1"/>
    <property type="molecule type" value="Genomic_DNA"/>
</dbReference>
<dbReference type="AlphaFoldDB" id="A0A101IJX9"/>
<dbReference type="Proteomes" id="UP000057043">
    <property type="component" value="Unassembled WGS sequence"/>
</dbReference>
<dbReference type="Gene3D" id="2.60.120.10">
    <property type="entry name" value="Jelly Rolls"/>
    <property type="match status" value="1"/>
</dbReference>
<dbReference type="InterPro" id="IPR052535">
    <property type="entry name" value="Bacilysin_H2HPP_isomerase"/>
</dbReference>
<dbReference type="Pfam" id="PF07883">
    <property type="entry name" value="Cupin_2"/>
    <property type="match status" value="1"/>
</dbReference>